<dbReference type="Pfam" id="PF02518">
    <property type="entry name" value="HATPase_c"/>
    <property type="match status" value="1"/>
</dbReference>
<feature type="domain" description="Phage shock protein PspC N-terminal" evidence="6">
    <location>
        <begin position="34"/>
        <end position="89"/>
    </location>
</feature>
<dbReference type="PANTHER" id="PTHR24421:SF61">
    <property type="entry name" value="OXYGEN SENSOR HISTIDINE KINASE NREB"/>
    <property type="match status" value="1"/>
</dbReference>
<dbReference type="PANTHER" id="PTHR24421">
    <property type="entry name" value="NITRATE/NITRITE SENSOR PROTEIN NARX-RELATED"/>
    <property type="match status" value="1"/>
</dbReference>
<dbReference type="InterPro" id="IPR003594">
    <property type="entry name" value="HATPase_dom"/>
</dbReference>
<dbReference type="CDD" id="cd16917">
    <property type="entry name" value="HATPase_UhpB-NarQ-NarX-like"/>
    <property type="match status" value="1"/>
</dbReference>
<name>A0A4R2KG90_9PSEU</name>
<reference evidence="7 8" key="1">
    <citation type="submission" date="2019-03" db="EMBL/GenBank/DDBJ databases">
        <title>Genomic Encyclopedia of Type Strains, Phase IV (KMG-IV): sequencing the most valuable type-strain genomes for metagenomic binning, comparative biology and taxonomic classification.</title>
        <authorList>
            <person name="Goeker M."/>
        </authorList>
    </citation>
    <scope>NUCLEOTIDE SEQUENCE [LARGE SCALE GENOMIC DNA]</scope>
    <source>
        <strain evidence="7 8">DSM 45934</strain>
    </source>
</reference>
<dbReference type="AlphaFoldDB" id="A0A4R2KG90"/>
<evidence type="ECO:0000259" key="6">
    <source>
        <dbReference type="Pfam" id="PF04024"/>
    </source>
</evidence>
<proteinExistence type="predicted"/>
<accession>A0A4R2KG90</accession>
<evidence type="ECO:0000259" key="5">
    <source>
        <dbReference type="Pfam" id="PF02518"/>
    </source>
</evidence>
<feature type="transmembrane region" description="Helical" evidence="4">
    <location>
        <begin position="171"/>
        <end position="190"/>
    </location>
</feature>
<gene>
    <name evidence="7" type="ORF">EV192_1011237</name>
</gene>
<dbReference type="Gene3D" id="1.20.5.1930">
    <property type="match status" value="1"/>
</dbReference>
<feature type="domain" description="Histidine kinase/HSP90-like ATPase" evidence="5">
    <location>
        <begin position="339"/>
        <end position="426"/>
    </location>
</feature>
<feature type="transmembrane region" description="Helical" evidence="4">
    <location>
        <begin position="131"/>
        <end position="150"/>
    </location>
</feature>
<dbReference type="SUPFAM" id="SSF55874">
    <property type="entry name" value="ATPase domain of HSP90 chaperone/DNA topoisomerase II/histidine kinase"/>
    <property type="match status" value="1"/>
</dbReference>
<keyword evidence="1" id="KW-0808">Transferase</keyword>
<comment type="caution">
    <text evidence="7">The sequence shown here is derived from an EMBL/GenBank/DDBJ whole genome shotgun (WGS) entry which is preliminary data.</text>
</comment>
<evidence type="ECO:0000256" key="2">
    <source>
        <dbReference type="ARBA" id="ARBA00022777"/>
    </source>
</evidence>
<keyword evidence="4" id="KW-0472">Membrane</keyword>
<evidence type="ECO:0000256" key="1">
    <source>
        <dbReference type="ARBA" id="ARBA00022679"/>
    </source>
</evidence>
<protein>
    <submittedName>
        <fullName evidence="7">Phage shock protein C (PspC) family protein</fullName>
    </submittedName>
</protein>
<dbReference type="InterPro" id="IPR050482">
    <property type="entry name" value="Sensor_HK_TwoCompSys"/>
</dbReference>
<evidence type="ECO:0000313" key="8">
    <source>
        <dbReference type="Proteomes" id="UP000295680"/>
    </source>
</evidence>
<dbReference type="GO" id="GO:0016301">
    <property type="term" value="F:kinase activity"/>
    <property type="evidence" value="ECO:0007669"/>
    <property type="project" value="UniProtKB-KW"/>
</dbReference>
<feature type="transmembrane region" description="Helical" evidence="4">
    <location>
        <begin position="107"/>
        <end position="125"/>
    </location>
</feature>
<dbReference type="InterPro" id="IPR036890">
    <property type="entry name" value="HATPase_C_sf"/>
</dbReference>
<keyword evidence="2" id="KW-0418">Kinase</keyword>
<dbReference type="EMBL" id="SLWS01000001">
    <property type="protein sequence ID" value="TCO65445.1"/>
    <property type="molecule type" value="Genomic_DNA"/>
</dbReference>
<evidence type="ECO:0000256" key="3">
    <source>
        <dbReference type="ARBA" id="ARBA00023012"/>
    </source>
</evidence>
<evidence type="ECO:0000313" key="7">
    <source>
        <dbReference type="EMBL" id="TCO65445.1"/>
    </source>
</evidence>
<keyword evidence="4" id="KW-0812">Transmembrane</keyword>
<organism evidence="7 8">
    <name type="scientific">Actinocrispum wychmicini</name>
    <dbReference type="NCBI Taxonomy" id="1213861"/>
    <lineage>
        <taxon>Bacteria</taxon>
        <taxon>Bacillati</taxon>
        <taxon>Actinomycetota</taxon>
        <taxon>Actinomycetes</taxon>
        <taxon>Pseudonocardiales</taxon>
        <taxon>Pseudonocardiaceae</taxon>
        <taxon>Actinocrispum</taxon>
    </lineage>
</organism>
<dbReference type="Proteomes" id="UP000295680">
    <property type="component" value="Unassembled WGS sequence"/>
</dbReference>
<sequence>MTDSGKPCDHSRVALQLRRDRTEVADPTVPEIERLYRRRSGRTVAGIAGGLADHLGVDVLWVRLAFAAAAVAGGAGVVAYGLLWIFVPQQDPDVEAPPTSRREHQQAVALIALGLGVALATNTLIGAFNGWAAAALAVTVVGGAIVWREADEAAQRRKGKDSQMFSGDRNALVRVLSGVALVVTGVAGFLLKAVGDLQQPQFVIAVVVAVLIGVALVTVPWWLRLVRDLTEERRKRIRTEERAEIAAHLHDSVLQTLALIQKQSDAPREVLRLARGQERQLRTWLYGPTGYGRDEAAQVSGPTTLSEAIATACGEVEDAFAIKVQQVVVGDVELDEKLTALVQATREATVNAAKHAGVGEVSVYAEVEPDRVNIFVRDRGKGFDPAAVSEDRHGLADSIRGRMDRNGGTVRLRTAPGEGTEVHLEMSRSTASVARAER</sequence>
<keyword evidence="4" id="KW-1133">Transmembrane helix</keyword>
<dbReference type="OrthoDB" id="3534856at2"/>
<dbReference type="Gene3D" id="3.30.565.10">
    <property type="entry name" value="Histidine kinase-like ATPase, C-terminal domain"/>
    <property type="match status" value="1"/>
</dbReference>
<dbReference type="InterPro" id="IPR007168">
    <property type="entry name" value="Phageshock_PspC_N"/>
</dbReference>
<dbReference type="Pfam" id="PF04024">
    <property type="entry name" value="PspC"/>
    <property type="match status" value="1"/>
</dbReference>
<evidence type="ECO:0000256" key="4">
    <source>
        <dbReference type="SAM" id="Phobius"/>
    </source>
</evidence>
<feature type="transmembrane region" description="Helical" evidence="4">
    <location>
        <begin position="202"/>
        <end position="226"/>
    </location>
</feature>
<feature type="transmembrane region" description="Helical" evidence="4">
    <location>
        <begin position="60"/>
        <end position="86"/>
    </location>
</feature>
<keyword evidence="8" id="KW-1185">Reference proteome</keyword>
<keyword evidence="3" id="KW-0902">Two-component regulatory system</keyword>
<dbReference type="GO" id="GO:0000160">
    <property type="term" value="P:phosphorelay signal transduction system"/>
    <property type="evidence" value="ECO:0007669"/>
    <property type="project" value="UniProtKB-KW"/>
</dbReference>